<dbReference type="Proteomes" id="UP000663889">
    <property type="component" value="Unassembled WGS sequence"/>
</dbReference>
<proteinExistence type="predicted"/>
<organism evidence="2 3">
    <name type="scientific">Rotaria sordida</name>
    <dbReference type="NCBI Taxonomy" id="392033"/>
    <lineage>
        <taxon>Eukaryota</taxon>
        <taxon>Metazoa</taxon>
        <taxon>Spiralia</taxon>
        <taxon>Gnathifera</taxon>
        <taxon>Rotifera</taxon>
        <taxon>Eurotatoria</taxon>
        <taxon>Bdelloidea</taxon>
        <taxon>Philodinida</taxon>
        <taxon>Philodinidae</taxon>
        <taxon>Rotaria</taxon>
    </lineage>
</organism>
<gene>
    <name evidence="2" type="ORF">SEV965_LOCUS5268</name>
</gene>
<evidence type="ECO:0000256" key="1">
    <source>
        <dbReference type="SAM" id="MobiDB-lite"/>
    </source>
</evidence>
<comment type="caution">
    <text evidence="2">The sequence shown here is derived from an EMBL/GenBank/DDBJ whole genome shotgun (WGS) entry which is preliminary data.</text>
</comment>
<evidence type="ECO:0000313" key="2">
    <source>
        <dbReference type="EMBL" id="CAF0893716.1"/>
    </source>
</evidence>
<feature type="compositionally biased region" description="Polar residues" evidence="1">
    <location>
        <begin position="1"/>
        <end position="11"/>
    </location>
</feature>
<accession>A0A813Z3N4</accession>
<evidence type="ECO:0000313" key="3">
    <source>
        <dbReference type="Proteomes" id="UP000663889"/>
    </source>
</evidence>
<feature type="region of interest" description="Disordered" evidence="1">
    <location>
        <begin position="1"/>
        <end position="39"/>
    </location>
</feature>
<reference evidence="2" key="1">
    <citation type="submission" date="2021-02" db="EMBL/GenBank/DDBJ databases">
        <authorList>
            <person name="Nowell W R."/>
        </authorList>
    </citation>
    <scope>NUCLEOTIDE SEQUENCE</scope>
</reference>
<feature type="compositionally biased region" description="Polar residues" evidence="1">
    <location>
        <begin position="26"/>
        <end position="39"/>
    </location>
</feature>
<name>A0A813Z3N4_9BILA</name>
<sequence>MSQFSGKNSSEGGDPKGSNNKENRTNRAWSSSTDNENNQYSWCKFDKEQKNFQKKMEEVQKKLINDVMKLSLSSTPRAFNINPNIDFLIDEPVLTAAEEPLFDITNEKEDVDNMAFRLACQSTAILEKITELVDDTGLPFYNKFRLELRPA</sequence>
<protein>
    <submittedName>
        <fullName evidence="2">Uncharacterized protein</fullName>
    </submittedName>
</protein>
<dbReference type="AlphaFoldDB" id="A0A813Z3N4"/>
<dbReference type="EMBL" id="CAJNOU010000159">
    <property type="protein sequence ID" value="CAF0893716.1"/>
    <property type="molecule type" value="Genomic_DNA"/>
</dbReference>